<keyword evidence="10 22" id="KW-0808">Transferase</keyword>
<proteinExistence type="inferred from homology"/>
<keyword evidence="14" id="KW-0326">Glycosidase</keyword>
<accession>A0A5N5QUT2</accession>
<comment type="catalytic activity">
    <reaction evidence="2">
        <text>Hydrolysis of (1-&gt;6)-alpha-D-glucosidic branch linkages in glycogen phosphorylase limit dextrin.</text>
        <dbReference type="EC" id="3.2.1.33"/>
    </reaction>
</comment>
<evidence type="ECO:0000256" key="5">
    <source>
        <dbReference type="ARBA" id="ARBA00012560"/>
    </source>
</evidence>
<feature type="domain" description="Glycogen debranching enzyme glucanotransferase" evidence="20">
    <location>
        <begin position="207"/>
        <end position="631"/>
    </location>
</feature>
<evidence type="ECO:0000256" key="16">
    <source>
        <dbReference type="ARBA" id="ARBA00031477"/>
    </source>
</evidence>
<evidence type="ECO:0000256" key="2">
    <source>
        <dbReference type="ARBA" id="ARBA00000927"/>
    </source>
</evidence>
<comment type="subcellular location">
    <subcellularLocation>
        <location evidence="4">Cytoplasm</location>
    </subcellularLocation>
</comment>
<dbReference type="Pfam" id="PF14701">
    <property type="entry name" value="hDGE_amylase"/>
    <property type="match status" value="1"/>
</dbReference>
<evidence type="ECO:0000313" key="23">
    <source>
        <dbReference type="Proteomes" id="UP000383932"/>
    </source>
</evidence>
<keyword evidence="9" id="KW-0328">Glycosyltransferase</keyword>
<organism evidence="22 23">
    <name type="scientific">Ceratobasidium theobromae</name>
    <dbReference type="NCBI Taxonomy" id="1582974"/>
    <lineage>
        <taxon>Eukaryota</taxon>
        <taxon>Fungi</taxon>
        <taxon>Dikarya</taxon>
        <taxon>Basidiomycota</taxon>
        <taxon>Agaricomycotina</taxon>
        <taxon>Agaricomycetes</taxon>
        <taxon>Cantharellales</taxon>
        <taxon>Ceratobasidiaceae</taxon>
        <taxon>Ceratobasidium</taxon>
    </lineage>
</organism>
<dbReference type="EMBL" id="SSOP01000014">
    <property type="protein sequence ID" value="KAB5594967.1"/>
    <property type="molecule type" value="Genomic_DNA"/>
</dbReference>
<comment type="similarity">
    <text evidence="15">Belongs to the glycogen debranching enzyme family.</text>
</comment>
<dbReference type="InterPro" id="IPR032790">
    <property type="entry name" value="GDE_C"/>
</dbReference>
<keyword evidence="8" id="KW-0963">Cytoplasm</keyword>
<dbReference type="CDD" id="cd11327">
    <property type="entry name" value="AmyAc_Glg_debranch_2"/>
    <property type="match status" value="1"/>
</dbReference>
<evidence type="ECO:0000256" key="9">
    <source>
        <dbReference type="ARBA" id="ARBA00022676"/>
    </source>
</evidence>
<evidence type="ECO:0000256" key="13">
    <source>
        <dbReference type="ARBA" id="ARBA00023268"/>
    </source>
</evidence>
<comment type="caution">
    <text evidence="22">The sequence shown here is derived from an EMBL/GenBank/DDBJ whole genome shotgun (WGS) entry which is preliminary data.</text>
</comment>
<keyword evidence="11" id="KW-0378">Hydrolase</keyword>
<evidence type="ECO:0000256" key="17">
    <source>
        <dbReference type="SAM" id="MobiDB-lite"/>
    </source>
</evidence>
<dbReference type="Pfam" id="PF06202">
    <property type="entry name" value="GDE_C"/>
    <property type="match status" value="1"/>
</dbReference>
<evidence type="ECO:0000256" key="15">
    <source>
        <dbReference type="ARBA" id="ARBA00025780"/>
    </source>
</evidence>
<evidence type="ECO:0000256" key="7">
    <source>
        <dbReference type="ARBA" id="ARBA00020723"/>
    </source>
</evidence>
<dbReference type="OrthoDB" id="10248904at2759"/>
<evidence type="ECO:0000256" key="10">
    <source>
        <dbReference type="ARBA" id="ARBA00022679"/>
    </source>
</evidence>
<dbReference type="GO" id="GO:0005980">
    <property type="term" value="P:glycogen catabolic process"/>
    <property type="evidence" value="ECO:0007669"/>
    <property type="project" value="InterPro"/>
</dbReference>
<evidence type="ECO:0000256" key="14">
    <source>
        <dbReference type="ARBA" id="ARBA00023295"/>
    </source>
</evidence>
<evidence type="ECO:0000256" key="8">
    <source>
        <dbReference type="ARBA" id="ARBA00022490"/>
    </source>
</evidence>
<evidence type="ECO:0000256" key="11">
    <source>
        <dbReference type="ARBA" id="ARBA00022801"/>
    </source>
</evidence>
<evidence type="ECO:0000256" key="12">
    <source>
        <dbReference type="ARBA" id="ARBA00023056"/>
    </source>
</evidence>
<dbReference type="InterPro" id="IPR032792">
    <property type="entry name" value="AGL_glucanoTrfase"/>
</dbReference>
<dbReference type="InterPro" id="IPR029436">
    <property type="entry name" value="AGL_euk_N"/>
</dbReference>
<keyword evidence="12" id="KW-0320">Glycogen biosynthesis</keyword>
<dbReference type="GO" id="GO:0005978">
    <property type="term" value="P:glycogen biosynthetic process"/>
    <property type="evidence" value="ECO:0007669"/>
    <property type="project" value="UniProtKB-KW"/>
</dbReference>
<dbReference type="SUPFAM" id="SSF48208">
    <property type="entry name" value="Six-hairpin glycosidases"/>
    <property type="match status" value="1"/>
</dbReference>
<dbReference type="Proteomes" id="UP000383932">
    <property type="component" value="Unassembled WGS sequence"/>
</dbReference>
<evidence type="ECO:0000259" key="18">
    <source>
        <dbReference type="Pfam" id="PF06202"/>
    </source>
</evidence>
<dbReference type="InterPro" id="IPR032788">
    <property type="entry name" value="AGL_central"/>
</dbReference>
<dbReference type="SUPFAM" id="SSF51445">
    <property type="entry name" value="(Trans)glycosidases"/>
    <property type="match status" value="1"/>
</dbReference>
<feature type="region of interest" description="Disordered" evidence="17">
    <location>
        <begin position="1"/>
        <end position="48"/>
    </location>
</feature>
<dbReference type="Gene3D" id="3.20.20.80">
    <property type="entry name" value="Glycosidases"/>
    <property type="match status" value="1"/>
</dbReference>
<dbReference type="EC" id="2.4.1.25" evidence="5"/>
<dbReference type="InterPro" id="IPR008928">
    <property type="entry name" value="6-hairpin_glycosidase_sf"/>
</dbReference>
<gene>
    <name evidence="22" type="ORF">CTheo_1600</name>
</gene>
<dbReference type="Pfam" id="PF14699">
    <property type="entry name" value="hGDE_N"/>
    <property type="match status" value="1"/>
</dbReference>
<feature type="domain" description="Glycogen debranching enzyme central" evidence="21">
    <location>
        <begin position="789"/>
        <end position="1028"/>
    </location>
</feature>
<feature type="domain" description="Eukaryotic glycogen debranching enzyme N-terminal" evidence="19">
    <location>
        <begin position="93"/>
        <end position="178"/>
    </location>
</feature>
<name>A0A5N5QUT2_9AGAM</name>
<evidence type="ECO:0000256" key="6">
    <source>
        <dbReference type="ARBA" id="ARBA00012778"/>
    </source>
</evidence>
<dbReference type="GO" id="GO:0004134">
    <property type="term" value="F:4-alpha-glucanotransferase activity"/>
    <property type="evidence" value="ECO:0007669"/>
    <property type="project" value="UniProtKB-EC"/>
</dbReference>
<dbReference type="GO" id="GO:0004135">
    <property type="term" value="F:amylo-alpha-1,6-glucosidase activity"/>
    <property type="evidence" value="ECO:0007669"/>
    <property type="project" value="UniProtKB-EC"/>
</dbReference>
<evidence type="ECO:0000256" key="3">
    <source>
        <dbReference type="ARBA" id="ARBA00003530"/>
    </source>
</evidence>
<evidence type="ECO:0000256" key="4">
    <source>
        <dbReference type="ARBA" id="ARBA00004496"/>
    </source>
</evidence>
<keyword evidence="13" id="KW-0511">Multifunctional enzyme</keyword>
<evidence type="ECO:0000259" key="20">
    <source>
        <dbReference type="Pfam" id="PF14701"/>
    </source>
</evidence>
<comment type="function">
    <text evidence="3">Multifunctional enzyme acting as 1,4-alpha-D-glucan:1,4-alpha-D-glucan 4-alpha-D-glycosyltransferase and amylo-1,6-glucosidase in glycogen degradation.</text>
</comment>
<keyword evidence="23" id="KW-1185">Reference proteome</keyword>
<evidence type="ECO:0000259" key="21">
    <source>
        <dbReference type="Pfam" id="PF14702"/>
    </source>
</evidence>
<dbReference type="PANTHER" id="PTHR10569:SF2">
    <property type="entry name" value="GLYCOGEN DEBRANCHING ENZYME"/>
    <property type="match status" value="1"/>
</dbReference>
<protein>
    <recommendedName>
        <fullName evidence="7">Glycogen debranching enzyme</fullName>
        <ecNumber evidence="5">2.4.1.25</ecNumber>
        <ecNumber evidence="6">3.2.1.33</ecNumber>
    </recommendedName>
    <alternativeName>
        <fullName evidence="16">Glycogen debrancher</fullName>
    </alternativeName>
</protein>
<sequence length="1564" mass="173521">MALRSDHGHPKAGAGKAKGQKPPPVQLPRERYADAPKTPGPKTPADDALDFFESTERGDVPIKVFELRLEPDGGPNRERAYTRLPPAYTPYILRVTIDAGSPASRNGVFMTNFPLDGGKFSRNHFVERKLPTDFSKPIKIDLPISHAGAFVYWLEYDGPESARIKGREGYFNIDPILHTYRRTPVIDPKSLAVAPHTTFIEPRDRVTIPLDGISMLTVVSKWMGPLPEWEQHFAEARARSYNMLHYTPLQQRGESKSPYSIADQTAFDRGLFEDDYKGNKEDGVKRVQDALKLAKEQYGLMSLTDVVLNHTANSSEWLQDHPEAGIPYNCPHLTPALELDDCIIAFSSDLKSRGLPTVITSEEDVDTLIKALKERIAELKLWQYYILDPVGEQAAVIKALSADPPRITPWTGPSLVGKTPDEIAEIVRGQGKLENVGKFAERFMIKVDPAVAAGISKAANPDLTSTQALALAWRRVADVLNVDHYKEWEDDTKAALDNIISRVKWTRLDPNGPKMGEITSTQNDRTAKHDPRALAVANNGWIWAADPLANFALPPSKAYLRREVIVWGDCVKLRYGDGPSDNPWLWNHMTEYVESLAGIFDGFRIDNCHSTPLHVGVALLDAARAVNPDLYVCAELFTGSEEMDIHFVSRLGINSLIREAMNGWDPKDFSGLLYRYGLGKPIGSMDESCVTSAEELPPPTGKGATRPATIIPLRGSAPHALMYDVTHDNESPLHKRTAEDALSTGALVTFGWSATGSNKGFDDLYPKLLDLVGDNRKYQTSDGGKIDRGISRVKKIFNQLHTEMALDGFQEGHVHQEGDYIAIHRVQPSTQKGYFLIAHTAFGYTKGSKARGDISPLSLKSTKARFIYGASINIPSYDIENSPTTISGLPSTLIELSEVPPKEVADGTEIVVPKEFPPGSILLYETQLVGVDPNLEATCRAGADEAFAELDLVDLNVVLHRCDGEEKDATSGEIGAYNLNGLGGLVYCGLEGWMNPLRHVMAYNDLGHPLCENLRQGNWAPEYVHSRLEKQTKVFPRLAKPAAWLKSKFDLVHGQVPDFLRPKFFAIIISSAYKAARRAAVEQCSDFVVSGHEFTQNLALCQIQMHGLVQSASIDSSKPVPSLAAGLPHFATNWARTWGRDVFISLRGLFLTTGNFAGAREHILAFSATLKHGLIPNLLDSLRTPRYNSRDSPWWMLQNIQDYCLMSSEGLALLDVPVKRRFPKDDSFVPWDDPEAYAYSSTVAEIIQEILQRHASGISFREHNAGPNLDMQMSDEGFNVQIRVDWETGFTLGGSAKNCGTWMDKMGESQKAGTKGKPGTPRDGAPVEITGLLFSTLRWLDELSSKGKFPFKGVDATADPKEDANYMIDERIINQRGIYKDVYGSGAGREWSDYQLRCNFPIAMVVAPELFNPEHALGALKIADKRLRGPLGMKTLDEADAQYRGNYDNSNDSDDPSIAKGLNYHQGPEWGWPLGYFLRAYLKFDILAGAGKDDLSETLHHLHEALLPARRHIESDPWAGIPELTNRNGEFCRDSCNTQAWSASCLLDFLEEVHKLQRTQESNK</sequence>
<reference evidence="22 23" key="1">
    <citation type="journal article" date="2019" name="Fungal Biol. Biotechnol.">
        <title>Draft genome sequence of fastidious pathogen Ceratobasidium theobromae, which causes vascular-streak dieback in Theobroma cacao.</title>
        <authorList>
            <person name="Ali S.S."/>
            <person name="Asman A."/>
            <person name="Shao J."/>
            <person name="Firmansyah A.P."/>
            <person name="Susilo A.W."/>
            <person name="Rosmana A."/>
            <person name="McMahon P."/>
            <person name="Junaid M."/>
            <person name="Guest D."/>
            <person name="Kheng T.Y."/>
            <person name="Meinhardt L.W."/>
            <person name="Bailey B.A."/>
        </authorList>
    </citation>
    <scope>NUCLEOTIDE SEQUENCE [LARGE SCALE GENOMIC DNA]</scope>
    <source>
        <strain evidence="22 23">CT2</strain>
    </source>
</reference>
<dbReference type="Pfam" id="PF14702">
    <property type="entry name" value="hGDE_central"/>
    <property type="match status" value="1"/>
</dbReference>
<evidence type="ECO:0000313" key="22">
    <source>
        <dbReference type="EMBL" id="KAB5594967.1"/>
    </source>
</evidence>
<dbReference type="InterPro" id="IPR017853">
    <property type="entry name" value="GH"/>
</dbReference>
<evidence type="ECO:0000259" key="19">
    <source>
        <dbReference type="Pfam" id="PF14699"/>
    </source>
</evidence>
<evidence type="ECO:0000256" key="1">
    <source>
        <dbReference type="ARBA" id="ARBA00000439"/>
    </source>
</evidence>
<dbReference type="EC" id="3.2.1.33" evidence="6"/>
<feature type="domain" description="Glycogen debranching enzyme C-terminal" evidence="18">
    <location>
        <begin position="1117"/>
        <end position="1547"/>
    </location>
</feature>
<comment type="catalytic activity">
    <reaction evidence="1">
        <text>Transfers a segment of a (1-&gt;4)-alpha-D-glucan to a new position in an acceptor, which may be glucose or a (1-&gt;4)-alpha-D-glucan.</text>
        <dbReference type="EC" id="2.4.1.25"/>
    </reaction>
</comment>
<dbReference type="GO" id="GO:0005737">
    <property type="term" value="C:cytoplasm"/>
    <property type="evidence" value="ECO:0007669"/>
    <property type="project" value="UniProtKB-SubCell"/>
</dbReference>
<dbReference type="PANTHER" id="PTHR10569">
    <property type="entry name" value="GLYCOGEN DEBRANCHING ENZYME"/>
    <property type="match status" value="1"/>
</dbReference>
<dbReference type="FunFam" id="1.50.10.10:FF:000039">
    <property type="entry name" value="Glycogen debranching enzyme Gdb1, putative"/>
    <property type="match status" value="1"/>
</dbReference>
<dbReference type="InterPro" id="IPR010401">
    <property type="entry name" value="AGL/Gdb1"/>
</dbReference>